<evidence type="ECO:0000256" key="2">
    <source>
        <dbReference type="SAM" id="Phobius"/>
    </source>
</evidence>
<comment type="caution">
    <text evidence="3">The sequence shown here is derived from an EMBL/GenBank/DDBJ whole genome shotgun (WGS) entry which is preliminary data.</text>
</comment>
<feature type="transmembrane region" description="Helical" evidence="2">
    <location>
        <begin position="73"/>
        <end position="93"/>
    </location>
</feature>
<evidence type="ECO:0000313" key="3">
    <source>
        <dbReference type="EMBL" id="GIZ00785.1"/>
    </source>
</evidence>
<dbReference type="EMBL" id="BPLR01018587">
    <property type="protein sequence ID" value="GIZ00785.1"/>
    <property type="molecule type" value="Genomic_DNA"/>
</dbReference>
<accession>A0AAV4Y2Z5</accession>
<reference evidence="3 4" key="1">
    <citation type="submission" date="2021-06" db="EMBL/GenBank/DDBJ databases">
        <title>Caerostris extrusa draft genome.</title>
        <authorList>
            <person name="Kono N."/>
            <person name="Arakawa K."/>
        </authorList>
    </citation>
    <scope>NUCLEOTIDE SEQUENCE [LARGE SCALE GENOMIC DNA]</scope>
</reference>
<feature type="transmembrane region" description="Helical" evidence="2">
    <location>
        <begin position="99"/>
        <end position="121"/>
    </location>
</feature>
<feature type="compositionally biased region" description="Polar residues" evidence="1">
    <location>
        <begin position="188"/>
        <end position="198"/>
    </location>
</feature>
<evidence type="ECO:0000313" key="4">
    <source>
        <dbReference type="Proteomes" id="UP001054945"/>
    </source>
</evidence>
<keyword evidence="2" id="KW-0472">Membrane</keyword>
<sequence>MVMKLERCAIDGTAVLEHPPSHPPDLKSFPFLFFVENGSKNTVRNGRHKLFMVALSASDSPSAIKGTNEKKDFFSFLSFFLSSGSFLSFFSFMKFNDGIPPPLILLLRAHLIFIISSKSALTMRGLKIFEMATVCHVHVSRSIDCRGGDSGVDPLRKTPGVGEGAGLLFYECDAEGTRKPQQEAFPDSSGSSAETQVTREIALPSPGEASSFSLIPSLCV</sequence>
<keyword evidence="2" id="KW-1133">Transmembrane helix</keyword>
<gene>
    <name evidence="3" type="ORF">CEXT_803861</name>
</gene>
<keyword evidence="2" id="KW-0812">Transmembrane</keyword>
<name>A0AAV4Y2Z5_CAEEX</name>
<proteinExistence type="predicted"/>
<organism evidence="3 4">
    <name type="scientific">Caerostris extrusa</name>
    <name type="common">Bark spider</name>
    <name type="synonym">Caerostris bankana</name>
    <dbReference type="NCBI Taxonomy" id="172846"/>
    <lineage>
        <taxon>Eukaryota</taxon>
        <taxon>Metazoa</taxon>
        <taxon>Ecdysozoa</taxon>
        <taxon>Arthropoda</taxon>
        <taxon>Chelicerata</taxon>
        <taxon>Arachnida</taxon>
        <taxon>Araneae</taxon>
        <taxon>Araneomorphae</taxon>
        <taxon>Entelegynae</taxon>
        <taxon>Araneoidea</taxon>
        <taxon>Araneidae</taxon>
        <taxon>Caerostris</taxon>
    </lineage>
</organism>
<feature type="region of interest" description="Disordered" evidence="1">
    <location>
        <begin position="180"/>
        <end position="212"/>
    </location>
</feature>
<evidence type="ECO:0000256" key="1">
    <source>
        <dbReference type="SAM" id="MobiDB-lite"/>
    </source>
</evidence>
<dbReference type="Proteomes" id="UP001054945">
    <property type="component" value="Unassembled WGS sequence"/>
</dbReference>
<keyword evidence="4" id="KW-1185">Reference proteome</keyword>
<protein>
    <submittedName>
        <fullName evidence="3">Uncharacterized protein</fullName>
    </submittedName>
</protein>
<dbReference type="AlphaFoldDB" id="A0AAV4Y2Z5"/>